<organism evidence="1 2">
    <name type="scientific">Fusarium venenatum</name>
    <dbReference type="NCBI Taxonomy" id="56646"/>
    <lineage>
        <taxon>Eukaryota</taxon>
        <taxon>Fungi</taxon>
        <taxon>Dikarya</taxon>
        <taxon>Ascomycota</taxon>
        <taxon>Pezizomycotina</taxon>
        <taxon>Sordariomycetes</taxon>
        <taxon>Hypocreomycetidae</taxon>
        <taxon>Hypocreales</taxon>
        <taxon>Nectriaceae</taxon>
        <taxon>Fusarium</taxon>
    </lineage>
</organism>
<dbReference type="Proteomes" id="UP000245910">
    <property type="component" value="Chromosome IIII"/>
</dbReference>
<proteinExistence type="predicted"/>
<reference evidence="2" key="1">
    <citation type="submission" date="2014-10" db="EMBL/GenBank/DDBJ databases">
        <authorList>
            <person name="King R."/>
        </authorList>
    </citation>
    <scope>NUCLEOTIDE SEQUENCE [LARGE SCALE GENOMIC DNA]</scope>
    <source>
        <strain evidence="2">A3/5</strain>
    </source>
</reference>
<protein>
    <submittedName>
        <fullName evidence="1">Uncharacterized protein</fullName>
    </submittedName>
</protein>
<sequence length="22" mass="2442">MTPTGKKNGVALRRCHFPSLDL</sequence>
<accession>A0A2L2TEF7</accession>
<name>A0A2L2TEF7_9HYPO</name>
<dbReference type="EMBL" id="LN649232">
    <property type="protein sequence ID" value="CEI38737.1"/>
    <property type="molecule type" value="Genomic_DNA"/>
</dbReference>
<keyword evidence="2" id="KW-1185">Reference proteome</keyword>
<dbReference type="AlphaFoldDB" id="A0A2L2TEF7"/>
<evidence type="ECO:0000313" key="1">
    <source>
        <dbReference type="EMBL" id="CEI38737.1"/>
    </source>
</evidence>
<evidence type="ECO:0000313" key="2">
    <source>
        <dbReference type="Proteomes" id="UP000245910"/>
    </source>
</evidence>